<gene>
    <name evidence="7" type="primary">deoC</name>
    <name evidence="8" type="ORF">SAMN04487987_103196</name>
</gene>
<dbReference type="EMBL" id="FOMI01000003">
    <property type="protein sequence ID" value="SFD05058.1"/>
    <property type="molecule type" value="Genomic_DNA"/>
</dbReference>
<feature type="active site" description="Proton donor/acceptor" evidence="7">
    <location>
        <position position="90"/>
    </location>
</feature>
<dbReference type="HAMAP" id="MF_00114">
    <property type="entry name" value="DeoC_type1"/>
    <property type="match status" value="1"/>
</dbReference>
<accession>A0A1I1PBN0</accession>
<dbReference type="SUPFAM" id="SSF51569">
    <property type="entry name" value="Aldolase"/>
    <property type="match status" value="1"/>
</dbReference>
<comment type="similarity">
    <text evidence="1 7">Belongs to the DeoC/FbaB aldolase family. DeoC type 1 subfamily.</text>
</comment>
<dbReference type="Proteomes" id="UP000199439">
    <property type="component" value="Unassembled WGS sequence"/>
</dbReference>
<dbReference type="GO" id="GO:0005737">
    <property type="term" value="C:cytoplasm"/>
    <property type="evidence" value="ECO:0007669"/>
    <property type="project" value="UniProtKB-SubCell"/>
</dbReference>
<dbReference type="AlphaFoldDB" id="A0A1I1PBN0"/>
<keyword evidence="4 7" id="KW-0704">Schiff base</keyword>
<name>A0A1I1PBN0_9FLAO</name>
<dbReference type="InterPro" id="IPR013785">
    <property type="entry name" value="Aldolase_TIM"/>
</dbReference>
<evidence type="ECO:0000256" key="1">
    <source>
        <dbReference type="ARBA" id="ARBA00010936"/>
    </source>
</evidence>
<dbReference type="GO" id="GO:0009264">
    <property type="term" value="P:deoxyribonucleotide catabolic process"/>
    <property type="evidence" value="ECO:0007669"/>
    <property type="project" value="UniProtKB-UniRule"/>
</dbReference>
<evidence type="ECO:0000256" key="6">
    <source>
        <dbReference type="ARBA" id="ARBA00056337"/>
    </source>
</evidence>
<keyword evidence="3 7" id="KW-0456">Lyase</keyword>
<dbReference type="EC" id="4.1.2.4" evidence="7"/>
<dbReference type="InterPro" id="IPR028581">
    <property type="entry name" value="DeoC_typeI"/>
</dbReference>
<reference evidence="9" key="1">
    <citation type="submission" date="2016-10" db="EMBL/GenBank/DDBJ databases">
        <authorList>
            <person name="Varghese N."/>
            <person name="Submissions S."/>
        </authorList>
    </citation>
    <scope>NUCLEOTIDE SEQUENCE [LARGE SCALE GENOMIC DNA]</scope>
    <source>
        <strain evidence="9">DSM 25730</strain>
    </source>
</reference>
<evidence type="ECO:0000313" key="8">
    <source>
        <dbReference type="EMBL" id="SFD05058.1"/>
    </source>
</evidence>
<dbReference type="PANTHER" id="PTHR10889">
    <property type="entry name" value="DEOXYRIBOSE-PHOSPHATE ALDOLASE"/>
    <property type="match status" value="1"/>
</dbReference>
<evidence type="ECO:0000313" key="9">
    <source>
        <dbReference type="Proteomes" id="UP000199439"/>
    </source>
</evidence>
<dbReference type="FunFam" id="3.20.20.70:FF:000044">
    <property type="entry name" value="Deoxyribose-phosphate aldolase"/>
    <property type="match status" value="1"/>
</dbReference>
<dbReference type="InterPro" id="IPR002915">
    <property type="entry name" value="DeoC/FbaB/LacD_aldolase"/>
</dbReference>
<dbReference type="GO" id="GO:0004139">
    <property type="term" value="F:deoxyribose-phosphate aldolase activity"/>
    <property type="evidence" value="ECO:0007669"/>
    <property type="project" value="UniProtKB-UniRule"/>
</dbReference>
<dbReference type="RefSeq" id="WP_432416255.1">
    <property type="nucleotide sequence ID" value="NZ_FOMI01000003.1"/>
</dbReference>
<keyword evidence="2 7" id="KW-0963">Cytoplasm</keyword>
<evidence type="ECO:0000256" key="2">
    <source>
        <dbReference type="ARBA" id="ARBA00022490"/>
    </source>
</evidence>
<dbReference type="UniPathway" id="UPA00002">
    <property type="reaction ID" value="UER00468"/>
</dbReference>
<feature type="active site" description="Schiff-base intermediate with acetaldehyde" evidence="7">
    <location>
        <position position="152"/>
    </location>
</feature>
<organism evidence="8 9">
    <name type="scientific">Algibacter pectinivorans</name>
    <dbReference type="NCBI Taxonomy" id="870482"/>
    <lineage>
        <taxon>Bacteria</taxon>
        <taxon>Pseudomonadati</taxon>
        <taxon>Bacteroidota</taxon>
        <taxon>Flavobacteriia</taxon>
        <taxon>Flavobacteriales</taxon>
        <taxon>Flavobacteriaceae</taxon>
        <taxon>Algibacter</taxon>
    </lineage>
</organism>
<evidence type="ECO:0000256" key="3">
    <source>
        <dbReference type="ARBA" id="ARBA00023239"/>
    </source>
</evidence>
<comment type="subcellular location">
    <subcellularLocation>
        <location evidence="7">Cytoplasm</location>
    </subcellularLocation>
</comment>
<dbReference type="STRING" id="870482.SAMN04487987_103196"/>
<dbReference type="GO" id="GO:0016052">
    <property type="term" value="P:carbohydrate catabolic process"/>
    <property type="evidence" value="ECO:0007669"/>
    <property type="project" value="TreeGrafter"/>
</dbReference>
<comment type="function">
    <text evidence="6 7">Catalyzes a reversible aldol reaction between acetaldehyde and D-glyceraldehyde 3-phosphate to generate 2-deoxy-D-ribose 5-phosphate.</text>
</comment>
<dbReference type="NCBIfam" id="TIGR00126">
    <property type="entry name" value="deoC"/>
    <property type="match status" value="1"/>
</dbReference>
<proteinExistence type="inferred from homology"/>
<dbReference type="PANTHER" id="PTHR10889:SF1">
    <property type="entry name" value="DEOXYRIBOSE-PHOSPHATE ALDOLASE"/>
    <property type="match status" value="1"/>
</dbReference>
<comment type="catalytic activity">
    <reaction evidence="5 7">
        <text>2-deoxy-D-ribose 5-phosphate = D-glyceraldehyde 3-phosphate + acetaldehyde</text>
        <dbReference type="Rhea" id="RHEA:12821"/>
        <dbReference type="ChEBI" id="CHEBI:15343"/>
        <dbReference type="ChEBI" id="CHEBI:59776"/>
        <dbReference type="ChEBI" id="CHEBI:62877"/>
        <dbReference type="EC" id="4.1.2.4"/>
    </reaction>
</comment>
<dbReference type="CDD" id="cd00959">
    <property type="entry name" value="DeoC"/>
    <property type="match status" value="1"/>
</dbReference>
<keyword evidence="9" id="KW-1185">Reference proteome</keyword>
<dbReference type="SMART" id="SM01133">
    <property type="entry name" value="DeoC"/>
    <property type="match status" value="1"/>
</dbReference>
<evidence type="ECO:0000256" key="5">
    <source>
        <dbReference type="ARBA" id="ARBA00048791"/>
    </source>
</evidence>
<evidence type="ECO:0000256" key="4">
    <source>
        <dbReference type="ARBA" id="ARBA00023270"/>
    </source>
</evidence>
<dbReference type="PIRSF" id="PIRSF001357">
    <property type="entry name" value="DeoC"/>
    <property type="match status" value="1"/>
</dbReference>
<dbReference type="Pfam" id="PF01791">
    <property type="entry name" value="DeoC"/>
    <property type="match status" value="1"/>
</dbReference>
<evidence type="ECO:0000256" key="7">
    <source>
        <dbReference type="HAMAP-Rule" id="MF_00114"/>
    </source>
</evidence>
<dbReference type="Gene3D" id="3.20.20.70">
    <property type="entry name" value="Aldolase class I"/>
    <property type="match status" value="1"/>
</dbReference>
<sequence length="248" mass="27364">MMDISNYIDFTLLKAHTSERDIIDLCHVAKTQNYYSVCISSCFVALAKQLLEDSNVKICTVVGFPLGNMSTEAKVFEAQKAIEDGADEIDMVINLGYLKSRNHVFVLKDIIDVKLAIGSTPLKVILEISELNKNEIIKASEICVDANADFIKTSTGFSKSGATLTAVKIIKKTIRNKAKIKASGGIHDFETALKYIDAGAERIGTSKAIKSKSNNRQIRNTKIYTDYIETVLHKNPTPTMQSNSNAKH</sequence>
<dbReference type="GO" id="GO:0006018">
    <property type="term" value="P:2-deoxyribose 1-phosphate catabolic process"/>
    <property type="evidence" value="ECO:0007669"/>
    <property type="project" value="UniProtKB-UniRule"/>
</dbReference>
<comment type="pathway">
    <text evidence="7">Carbohydrate degradation; 2-deoxy-D-ribose 1-phosphate degradation; D-glyceraldehyde 3-phosphate and acetaldehyde from 2-deoxy-alpha-D-ribose 1-phosphate: step 2/2.</text>
</comment>
<feature type="active site" description="Proton donor/acceptor" evidence="7">
    <location>
        <position position="181"/>
    </location>
</feature>
<protein>
    <recommendedName>
        <fullName evidence="7">Deoxyribose-phosphate aldolase</fullName>
        <shortName evidence="7">DERA</shortName>
        <ecNumber evidence="7">4.1.2.4</ecNumber>
    </recommendedName>
    <alternativeName>
        <fullName evidence="7">2-deoxy-D-ribose 5-phosphate aldolase</fullName>
    </alternativeName>
    <alternativeName>
        <fullName evidence="7">Phosphodeoxyriboaldolase</fullName>
        <shortName evidence="7">Deoxyriboaldolase</shortName>
    </alternativeName>
</protein>
<dbReference type="InterPro" id="IPR011343">
    <property type="entry name" value="DeoC"/>
</dbReference>